<feature type="domain" description="Lipid-binding serum glycoprotein N-terminal" evidence="4">
    <location>
        <begin position="40"/>
        <end position="264"/>
    </location>
</feature>
<dbReference type="PaxDb" id="2711-XP_006474988.1"/>
<evidence type="ECO:0000256" key="2">
    <source>
        <dbReference type="ARBA" id="ARBA00060933"/>
    </source>
</evidence>
<gene>
    <name evidence="6" type="ORF">CISIN_1g011148mg</name>
</gene>
<dbReference type="InterPro" id="IPR045897">
    <property type="entry name" value="BPI/LBP_pln"/>
</dbReference>
<proteinExistence type="inferred from homology"/>
<evidence type="ECO:0000313" key="6">
    <source>
        <dbReference type="EMBL" id="KDO62142.1"/>
    </source>
</evidence>
<accession>A0A067FFB7</accession>
<dbReference type="SMART" id="SM00328">
    <property type="entry name" value="BPI1"/>
    <property type="match status" value="1"/>
</dbReference>
<dbReference type="InterPro" id="IPR001124">
    <property type="entry name" value="Lipid-bd_serum_glycop_C"/>
</dbReference>
<evidence type="ECO:0000256" key="3">
    <source>
        <dbReference type="SAM" id="SignalP"/>
    </source>
</evidence>
<organism evidence="6 7">
    <name type="scientific">Citrus sinensis</name>
    <name type="common">Sweet orange</name>
    <name type="synonym">Citrus aurantium var. sinensis</name>
    <dbReference type="NCBI Taxonomy" id="2711"/>
    <lineage>
        <taxon>Eukaryota</taxon>
        <taxon>Viridiplantae</taxon>
        <taxon>Streptophyta</taxon>
        <taxon>Embryophyta</taxon>
        <taxon>Tracheophyta</taxon>
        <taxon>Spermatophyta</taxon>
        <taxon>Magnoliopsida</taxon>
        <taxon>eudicotyledons</taxon>
        <taxon>Gunneridae</taxon>
        <taxon>Pentapetalae</taxon>
        <taxon>rosids</taxon>
        <taxon>malvids</taxon>
        <taxon>Sapindales</taxon>
        <taxon>Rutaceae</taxon>
        <taxon>Aurantioideae</taxon>
        <taxon>Citrus</taxon>
    </lineage>
</organism>
<dbReference type="AlphaFoldDB" id="A0A067FFB7"/>
<dbReference type="STRING" id="2711.A0A067FFB7"/>
<dbReference type="SMART" id="SM00329">
    <property type="entry name" value="BPI2"/>
    <property type="match status" value="1"/>
</dbReference>
<dbReference type="GO" id="GO:1903409">
    <property type="term" value="P:reactive oxygen species biosynthetic process"/>
    <property type="evidence" value="ECO:0000318"/>
    <property type="project" value="GO_Central"/>
</dbReference>
<dbReference type="EMBL" id="KK784921">
    <property type="protein sequence ID" value="KDO62142.1"/>
    <property type="molecule type" value="Genomic_DNA"/>
</dbReference>
<dbReference type="PANTHER" id="PTHR46801">
    <property type="entry name" value="OS06G0309200 PROTEIN"/>
    <property type="match status" value="1"/>
</dbReference>
<name>A0A067FFB7_CITSI</name>
<evidence type="ECO:0008006" key="8">
    <source>
        <dbReference type="Google" id="ProtNLM"/>
    </source>
</evidence>
<dbReference type="FunFam" id="3.15.10.10:FF:000001">
    <property type="entry name" value="phospholipid transfer protein-like"/>
    <property type="match status" value="1"/>
</dbReference>
<dbReference type="Gene3D" id="3.15.10.10">
    <property type="entry name" value="Bactericidal permeability-increasing protein, domain 1"/>
    <property type="match status" value="1"/>
</dbReference>
<feature type="domain" description="Lipid-binding serum glycoprotein C-terminal" evidence="5">
    <location>
        <begin position="282"/>
        <end position="487"/>
    </location>
</feature>
<dbReference type="SMR" id="A0A067FFB7"/>
<feature type="signal peptide" evidence="3">
    <location>
        <begin position="1"/>
        <end position="26"/>
    </location>
</feature>
<dbReference type="Gene3D" id="3.15.20.10">
    <property type="entry name" value="Bactericidal permeability-increasing protein, domain 2"/>
    <property type="match status" value="1"/>
</dbReference>
<dbReference type="InterPro" id="IPR017942">
    <property type="entry name" value="Lipid-bd_serum_glycop_N"/>
</dbReference>
<dbReference type="GO" id="GO:0005615">
    <property type="term" value="C:extracellular space"/>
    <property type="evidence" value="ECO:0007669"/>
    <property type="project" value="InterPro"/>
</dbReference>
<dbReference type="InterPro" id="IPR030675">
    <property type="entry name" value="BPI/LBP"/>
</dbReference>
<dbReference type="PANTHER" id="PTHR46801:SF2">
    <property type="entry name" value="LIPOPOLYSACCHARIDE-BINDING PROTEIN"/>
    <property type="match status" value="1"/>
</dbReference>
<keyword evidence="7" id="KW-1185">Reference proteome</keyword>
<keyword evidence="3" id="KW-0732">Signal</keyword>
<sequence>MGCFIKFSSPAILFMFLSLLLIPTSAHVQVNEGGYISAVISKKGLDFFKNYLINKATSSIIPLELPDIEKSKKIPLIGKVHMALSNIIIYSVEIDSSYVETGDPDLLLAVSGATADCGMNWEYSYGSWLLPTISDSGAATVLVEGLEVGLTVSLKEQGGIVKVILVDCGSHVRDISIKVDGGASWLYQALFEAFEGKIKSAVESAVTKKISELITKLDSIFQSLPKQIPVSDIASMNTSFVRSPVLSDSSVEVEINGLFTAISGTSMLNYYHKGFESSASCSSPAKMIGIQLNENVFSSGALVYFNANRLHWIIDDIPEKSVLNTSGWRHIIPQLYTQYPNDGMNLYISVTSPPKIHVSEHDIGGTIDLDMTINVLDSSEVIPVACISLVINTSCFPEIKGDNLAGVIRLNDFKASLTWSRIGNLNMHIFQSMMSTILKTGFLPYINAHLRRGFPLPLPSGFTLENAEIFCTNSWVVVCSDLAALSLTSLQM</sequence>
<dbReference type="InterPro" id="IPR017943">
    <property type="entry name" value="Bactericidal_perm-incr_a/b_dom"/>
</dbReference>
<evidence type="ECO:0000259" key="5">
    <source>
        <dbReference type="SMART" id="SM00329"/>
    </source>
</evidence>
<dbReference type="Pfam" id="PF01273">
    <property type="entry name" value="LBP_BPI_CETP"/>
    <property type="match status" value="1"/>
</dbReference>
<evidence type="ECO:0000256" key="1">
    <source>
        <dbReference type="ARBA" id="ARBA00023180"/>
    </source>
</evidence>
<dbReference type="CDD" id="cd00026">
    <property type="entry name" value="BPI2"/>
    <property type="match status" value="1"/>
</dbReference>
<evidence type="ECO:0000313" key="7">
    <source>
        <dbReference type="Proteomes" id="UP000027120"/>
    </source>
</evidence>
<dbReference type="SUPFAM" id="SSF55394">
    <property type="entry name" value="Bactericidal permeability-increasing protein, BPI"/>
    <property type="match status" value="2"/>
</dbReference>
<evidence type="ECO:0000259" key="4">
    <source>
        <dbReference type="SMART" id="SM00328"/>
    </source>
</evidence>
<dbReference type="PIRSF" id="PIRSF002417">
    <property type="entry name" value="Lipid_binding_protein"/>
    <property type="match status" value="1"/>
</dbReference>
<protein>
    <recommendedName>
        <fullName evidence="8">Lipid-binding serum glycoprotein C-terminal domain-containing protein</fullName>
    </recommendedName>
</protein>
<keyword evidence="1" id="KW-0325">Glycoprotein</keyword>
<feature type="chain" id="PRO_5001641076" description="Lipid-binding serum glycoprotein C-terminal domain-containing protein" evidence="3">
    <location>
        <begin position="27"/>
        <end position="492"/>
    </location>
</feature>
<dbReference type="Pfam" id="PF02886">
    <property type="entry name" value="LBP_BPI_CETP_C"/>
    <property type="match status" value="1"/>
</dbReference>
<dbReference type="eggNOG" id="KOG4160">
    <property type="taxonomic scope" value="Eukaryota"/>
</dbReference>
<reference evidence="6 7" key="1">
    <citation type="submission" date="2014-04" db="EMBL/GenBank/DDBJ databases">
        <authorList>
            <consortium name="International Citrus Genome Consortium"/>
            <person name="Gmitter F."/>
            <person name="Chen C."/>
            <person name="Farmerie W."/>
            <person name="Harkins T."/>
            <person name="Desany B."/>
            <person name="Mohiuddin M."/>
            <person name="Kodira C."/>
            <person name="Borodovsky M."/>
            <person name="Lomsadze A."/>
            <person name="Burns P."/>
            <person name="Jenkins J."/>
            <person name="Prochnik S."/>
            <person name="Shu S."/>
            <person name="Chapman J."/>
            <person name="Pitluck S."/>
            <person name="Schmutz J."/>
            <person name="Rokhsar D."/>
        </authorList>
    </citation>
    <scope>NUCLEOTIDE SEQUENCE</scope>
</reference>
<dbReference type="Proteomes" id="UP000027120">
    <property type="component" value="Unassembled WGS sequence"/>
</dbReference>
<comment type="similarity">
    <text evidence="2">Belongs to the BPI/LBP/Plunc superfamily. BPI/LBP (TC 1.C.40) family.</text>
</comment>
<dbReference type="GO" id="GO:0001530">
    <property type="term" value="F:lipopolysaccharide binding"/>
    <property type="evidence" value="ECO:0000318"/>
    <property type="project" value="GO_Central"/>
</dbReference>